<feature type="binding site" evidence="6">
    <location>
        <position position="169"/>
    </location>
    <ligand>
        <name>FAD</name>
        <dbReference type="ChEBI" id="CHEBI:57692"/>
    </ligand>
</feature>
<dbReference type="EMBL" id="CENE01000001">
    <property type="protein sequence ID" value="CEQ38797.1"/>
    <property type="molecule type" value="Genomic_DNA"/>
</dbReference>
<dbReference type="InterPro" id="IPR017927">
    <property type="entry name" value="FAD-bd_FR_type"/>
</dbReference>
<feature type="domain" description="FAD-binding FR-type" evidence="7">
    <location>
        <begin position="82"/>
        <end position="193"/>
    </location>
</feature>
<keyword evidence="3 6" id="KW-0285">Flavoprotein</keyword>
<feature type="binding site" evidence="6">
    <location>
        <position position="138"/>
    </location>
    <ligand>
        <name>FAD</name>
        <dbReference type="ChEBI" id="CHEBI:57692"/>
    </ligand>
</feature>
<feature type="binding site" evidence="6">
    <location>
        <position position="168"/>
    </location>
    <ligand>
        <name>FAD</name>
        <dbReference type="ChEBI" id="CHEBI:57692"/>
    </ligand>
</feature>
<accession>A0A0D6EFL2</accession>
<dbReference type="GO" id="GO:0016491">
    <property type="term" value="F:oxidoreductase activity"/>
    <property type="evidence" value="ECO:0007669"/>
    <property type="project" value="UniProtKB-KW"/>
</dbReference>
<dbReference type="Gene3D" id="3.40.50.80">
    <property type="entry name" value="Nucleotide-binding domain of ferredoxin-NADP reductase (FNR) module"/>
    <property type="match status" value="1"/>
</dbReference>
<name>A0A0D6EFL2_SPOSA</name>
<dbReference type="InterPro" id="IPR017938">
    <property type="entry name" value="Riboflavin_synthase-like_b-brl"/>
</dbReference>
<keyword evidence="5" id="KW-0560">Oxidoreductase</keyword>
<dbReference type="InterPro" id="IPR001433">
    <property type="entry name" value="OxRdtase_FAD/NAD-bd"/>
</dbReference>
<reference evidence="9" key="1">
    <citation type="submission" date="2015-02" db="EMBL/GenBank/DDBJ databases">
        <authorList>
            <person name="Gon?alves P."/>
        </authorList>
    </citation>
    <scope>NUCLEOTIDE SEQUENCE [LARGE SCALE GENOMIC DNA]</scope>
</reference>
<comment type="similarity">
    <text evidence="2">Belongs to the flavoprotein pyridine nucleotide cytochrome reductase family.</text>
</comment>
<dbReference type="CDD" id="cd06183">
    <property type="entry name" value="cyt_b5_reduct_like"/>
    <property type="match status" value="1"/>
</dbReference>
<gene>
    <name evidence="8" type="primary">SPOSA6832_00249</name>
</gene>
<evidence type="ECO:0000256" key="2">
    <source>
        <dbReference type="ARBA" id="ARBA00006105"/>
    </source>
</evidence>
<feature type="non-terminal residue" evidence="8">
    <location>
        <position position="1"/>
    </location>
</feature>
<organism evidence="8 9">
    <name type="scientific">Sporidiobolus salmonicolor</name>
    <name type="common">Yeast-like fungus</name>
    <name type="synonym">Sporobolomyces salmonicolor</name>
    <dbReference type="NCBI Taxonomy" id="5005"/>
    <lineage>
        <taxon>Eukaryota</taxon>
        <taxon>Fungi</taxon>
        <taxon>Dikarya</taxon>
        <taxon>Basidiomycota</taxon>
        <taxon>Pucciniomycotina</taxon>
        <taxon>Microbotryomycetes</taxon>
        <taxon>Sporidiobolales</taxon>
        <taxon>Sporidiobolaceae</taxon>
        <taxon>Sporobolomyces</taxon>
    </lineage>
</organism>
<dbReference type="Pfam" id="PF00970">
    <property type="entry name" value="FAD_binding_6"/>
    <property type="match status" value="1"/>
</dbReference>
<evidence type="ECO:0000256" key="6">
    <source>
        <dbReference type="PIRSR" id="PIRSR601834-1"/>
    </source>
</evidence>
<feature type="non-terminal residue" evidence="8">
    <location>
        <position position="356"/>
    </location>
</feature>
<sequence>CGKELPQILPAVPQRIAAGQGVASGPARPWCHVKGLATSSQTRSPTPGPRRRLLPLLAGVTVLLAGSTFYLKRDPPSVLAPDRWTAVKVQSVTPLTPETSLFRLEVPKSMLPEVIAGDHGAQPVLSVFVKDPNLQIQRAYTPLSSSSFNSSGPAILDLVVKRYADGEVSRYIHRLGAGDEMWVRGPAMTWYYRPQDWDEVVFIVGGTGVTPAYQLLNDTLRSSSSPSSSGSFPSLAVSLIYASPSPSRILLRPELDSFAAQDPSKVSIKYLVDGLDPGTGKSSLPRDSVLGMLDRKKLQEWIGKGGDKSKRRMVVVCGPEGMINVVAGPRGRNFSQGPIGGILKELGYTEREVLKL</sequence>
<protein>
    <submittedName>
        <fullName evidence="8">SPOSA6832_00249-mRNA-1:cds</fullName>
    </submittedName>
</protein>
<dbReference type="InterPro" id="IPR039261">
    <property type="entry name" value="FNR_nucleotide-bd"/>
</dbReference>
<dbReference type="SUPFAM" id="SSF63380">
    <property type="entry name" value="Riboflavin synthase domain-like"/>
    <property type="match status" value="1"/>
</dbReference>
<dbReference type="Gene3D" id="2.40.30.10">
    <property type="entry name" value="Translation factors"/>
    <property type="match status" value="1"/>
</dbReference>
<evidence type="ECO:0000256" key="1">
    <source>
        <dbReference type="ARBA" id="ARBA00001974"/>
    </source>
</evidence>
<feature type="binding site" evidence="6">
    <location>
        <position position="161"/>
    </location>
    <ligand>
        <name>FAD</name>
        <dbReference type="ChEBI" id="CHEBI:57692"/>
    </ligand>
</feature>
<dbReference type="SUPFAM" id="SSF52343">
    <property type="entry name" value="Ferredoxin reductase-like, C-terminal NADP-linked domain"/>
    <property type="match status" value="1"/>
</dbReference>
<dbReference type="Pfam" id="PF00175">
    <property type="entry name" value="NAD_binding_1"/>
    <property type="match status" value="1"/>
</dbReference>
<dbReference type="InterPro" id="IPR001834">
    <property type="entry name" value="CBR-like"/>
</dbReference>
<evidence type="ECO:0000256" key="5">
    <source>
        <dbReference type="ARBA" id="ARBA00023002"/>
    </source>
</evidence>
<keyword evidence="9" id="KW-1185">Reference proteome</keyword>
<dbReference type="Proteomes" id="UP000243876">
    <property type="component" value="Unassembled WGS sequence"/>
</dbReference>
<dbReference type="AlphaFoldDB" id="A0A0D6EFL2"/>
<feature type="binding site" evidence="6">
    <location>
        <position position="159"/>
    </location>
    <ligand>
        <name>FAD</name>
        <dbReference type="ChEBI" id="CHEBI:57692"/>
    </ligand>
</feature>
<evidence type="ECO:0000256" key="3">
    <source>
        <dbReference type="ARBA" id="ARBA00022630"/>
    </source>
</evidence>
<proteinExistence type="inferred from homology"/>
<dbReference type="PANTHER" id="PTHR19370">
    <property type="entry name" value="NADH-CYTOCHROME B5 REDUCTASE"/>
    <property type="match status" value="1"/>
</dbReference>
<evidence type="ECO:0000256" key="4">
    <source>
        <dbReference type="ARBA" id="ARBA00022827"/>
    </source>
</evidence>
<dbReference type="OrthoDB" id="432685at2759"/>
<evidence type="ECO:0000313" key="8">
    <source>
        <dbReference type="EMBL" id="CEQ38797.1"/>
    </source>
</evidence>
<feature type="binding site" evidence="6">
    <location>
        <position position="210"/>
    </location>
    <ligand>
        <name>FAD</name>
        <dbReference type="ChEBI" id="CHEBI:57692"/>
    </ligand>
</feature>
<dbReference type="PRINTS" id="PR00406">
    <property type="entry name" value="CYTB5RDTASE"/>
</dbReference>
<dbReference type="PROSITE" id="PS51384">
    <property type="entry name" value="FAD_FR"/>
    <property type="match status" value="1"/>
</dbReference>
<feature type="binding site" evidence="6">
    <location>
        <position position="140"/>
    </location>
    <ligand>
        <name>FAD</name>
        <dbReference type="ChEBI" id="CHEBI:57692"/>
    </ligand>
</feature>
<dbReference type="InterPro" id="IPR008333">
    <property type="entry name" value="Cbr1-like_FAD-bd_dom"/>
</dbReference>
<dbReference type="PANTHER" id="PTHR19370:SF184">
    <property type="entry name" value="NADH-CYTOCHROME B5 REDUCTASE-LIKE"/>
    <property type="match status" value="1"/>
</dbReference>
<evidence type="ECO:0000259" key="7">
    <source>
        <dbReference type="PROSITE" id="PS51384"/>
    </source>
</evidence>
<evidence type="ECO:0000313" key="9">
    <source>
        <dbReference type="Proteomes" id="UP000243876"/>
    </source>
</evidence>
<comment type="cofactor">
    <cofactor evidence="1 6">
        <name>FAD</name>
        <dbReference type="ChEBI" id="CHEBI:57692"/>
    </cofactor>
</comment>
<keyword evidence="4 6" id="KW-0274">FAD</keyword>